<dbReference type="EMBL" id="VLTJ01000039">
    <property type="protein sequence ID" value="TSH90376.1"/>
    <property type="molecule type" value="Genomic_DNA"/>
</dbReference>
<feature type="domain" description="CusB-like beta-barrel" evidence="3">
    <location>
        <begin position="215"/>
        <end position="286"/>
    </location>
</feature>
<comment type="caution">
    <text evidence="5">The sequence shown here is derived from an EMBL/GenBank/DDBJ whole genome shotgun (WGS) entry which is preliminary data.</text>
</comment>
<dbReference type="Gene3D" id="2.40.30.170">
    <property type="match status" value="1"/>
</dbReference>
<dbReference type="Gene3D" id="2.40.50.100">
    <property type="match status" value="1"/>
</dbReference>
<dbReference type="FunFam" id="2.40.30.170:FF:000010">
    <property type="entry name" value="Efflux RND transporter periplasmic adaptor subunit"/>
    <property type="match status" value="1"/>
</dbReference>
<dbReference type="InterPro" id="IPR058625">
    <property type="entry name" value="MdtA-like_BSH"/>
</dbReference>
<dbReference type="Proteomes" id="UP000318405">
    <property type="component" value="Unassembled WGS sequence"/>
</dbReference>
<dbReference type="InterPro" id="IPR058637">
    <property type="entry name" value="YknX-like_C"/>
</dbReference>
<gene>
    <name evidence="5" type="ORF">FOZ76_21370</name>
</gene>
<feature type="domain" description="YknX-like C-terminal permuted SH3-like" evidence="4">
    <location>
        <begin position="294"/>
        <end position="361"/>
    </location>
</feature>
<dbReference type="InterPro" id="IPR006143">
    <property type="entry name" value="RND_pump_MFP"/>
</dbReference>
<dbReference type="OrthoDB" id="9784484at2"/>
<dbReference type="GO" id="GO:0015562">
    <property type="term" value="F:efflux transmembrane transporter activity"/>
    <property type="evidence" value="ECO:0007669"/>
    <property type="project" value="TreeGrafter"/>
</dbReference>
<dbReference type="Gene3D" id="1.10.287.470">
    <property type="entry name" value="Helix hairpin bin"/>
    <property type="match status" value="1"/>
</dbReference>
<dbReference type="NCBIfam" id="TIGR01730">
    <property type="entry name" value="RND_mfp"/>
    <property type="match status" value="1"/>
</dbReference>
<dbReference type="PANTHER" id="PTHR30469:SF11">
    <property type="entry name" value="BLL4320 PROTEIN"/>
    <property type="match status" value="1"/>
</dbReference>
<proteinExistence type="inferred from homology"/>
<organism evidence="5 6">
    <name type="scientific">Verticiella sediminum</name>
    <dbReference type="NCBI Taxonomy" id="1247510"/>
    <lineage>
        <taxon>Bacteria</taxon>
        <taxon>Pseudomonadati</taxon>
        <taxon>Pseudomonadota</taxon>
        <taxon>Betaproteobacteria</taxon>
        <taxon>Burkholderiales</taxon>
        <taxon>Alcaligenaceae</taxon>
        <taxon>Verticiella</taxon>
    </lineage>
</organism>
<name>A0A556ABV4_9BURK</name>
<dbReference type="Gene3D" id="2.40.420.20">
    <property type="match status" value="1"/>
</dbReference>
<protein>
    <submittedName>
        <fullName evidence="5">Efflux RND transporter periplasmic adaptor subunit</fullName>
    </submittedName>
</protein>
<evidence type="ECO:0000313" key="6">
    <source>
        <dbReference type="Proteomes" id="UP000318405"/>
    </source>
</evidence>
<dbReference type="Pfam" id="PF25917">
    <property type="entry name" value="BSH_RND"/>
    <property type="match status" value="1"/>
</dbReference>
<accession>A0A556ABV4</accession>
<dbReference type="AlphaFoldDB" id="A0A556ABV4"/>
<evidence type="ECO:0000313" key="5">
    <source>
        <dbReference type="EMBL" id="TSH90376.1"/>
    </source>
</evidence>
<reference evidence="5 6" key="1">
    <citation type="submission" date="2019-07" db="EMBL/GenBank/DDBJ databases">
        <title>Qingshengfaniella alkalisoli gen. nov., sp. nov., isolated from saline soil.</title>
        <authorList>
            <person name="Xu L."/>
            <person name="Huang X.-X."/>
            <person name="Sun J.-Q."/>
        </authorList>
    </citation>
    <scope>NUCLEOTIDE SEQUENCE [LARGE SCALE GENOMIC DNA]</scope>
    <source>
        <strain evidence="5 6">DSM 27279</strain>
    </source>
</reference>
<dbReference type="Pfam" id="PF25954">
    <property type="entry name" value="Beta-barrel_RND_2"/>
    <property type="match status" value="1"/>
</dbReference>
<comment type="similarity">
    <text evidence="1">Belongs to the membrane fusion protein (MFP) (TC 8.A.1) family.</text>
</comment>
<dbReference type="SUPFAM" id="SSF111369">
    <property type="entry name" value="HlyD-like secretion proteins"/>
    <property type="match status" value="1"/>
</dbReference>
<evidence type="ECO:0000259" key="2">
    <source>
        <dbReference type="Pfam" id="PF25917"/>
    </source>
</evidence>
<dbReference type="RefSeq" id="WP_143950292.1">
    <property type="nucleotide sequence ID" value="NZ_BAABMB010000003.1"/>
</dbReference>
<dbReference type="GO" id="GO:1990281">
    <property type="term" value="C:efflux pump complex"/>
    <property type="evidence" value="ECO:0007669"/>
    <property type="project" value="TreeGrafter"/>
</dbReference>
<dbReference type="Pfam" id="PF25989">
    <property type="entry name" value="YknX_C"/>
    <property type="match status" value="1"/>
</dbReference>
<evidence type="ECO:0000259" key="4">
    <source>
        <dbReference type="Pfam" id="PF25989"/>
    </source>
</evidence>
<evidence type="ECO:0000256" key="1">
    <source>
        <dbReference type="ARBA" id="ARBA00009477"/>
    </source>
</evidence>
<evidence type="ECO:0000259" key="3">
    <source>
        <dbReference type="Pfam" id="PF25954"/>
    </source>
</evidence>
<dbReference type="PANTHER" id="PTHR30469">
    <property type="entry name" value="MULTIDRUG RESISTANCE PROTEIN MDTA"/>
    <property type="match status" value="1"/>
</dbReference>
<sequence length="367" mass="39081">MRPALIAAAVAVATVLGAAAGFYLPRHLSGTAAPEPGSATPAANAASAAAQRPAVAVEAMAVAAAQLDQRLNAVGSLVADDSVMVRPEIAGRISSIAFREGQSVRRGDVLLQLDDSIVRAEYQQASANHELAVSKFKRADELQREGFMSRQSRDEASNTAQVERANLALAKARMDKSTIRAPFDGQIGLRSVSVGDYVTVGQDLVTLQAIDQLKVDFRIPELYLPQIRIGQRLELTVDALPKRRWQAEVTAISPLVDVAGRALLMRAQVDNADGALRPGMFARVNLLLAEGSALLVPETALGLRNNGHYVYRVEDGQAREVPIRIGQRRGGMVEVLEGLQAGDQVVTAGLQKIQDGTRVAVTLVSAS</sequence>
<feature type="domain" description="Multidrug resistance protein MdtA-like barrel-sandwich hybrid" evidence="2">
    <location>
        <begin position="83"/>
        <end position="204"/>
    </location>
</feature>
<keyword evidence="6" id="KW-1185">Reference proteome</keyword>
<dbReference type="InterPro" id="IPR058792">
    <property type="entry name" value="Beta-barrel_RND_2"/>
</dbReference>